<sequence>MASITPFGTAIKAGNAGIRLVRKSSILKWISPKKVEKVSGKGIGNSKWKSAELLDELANNGVKYNPDELMAITKTASGKLAWIEKGNSNAGFEHVMLHADEFAAKGIKSNEIPDLLMEALSKGKVVGTQGRGNGRTIYEVVFNGQKQRVAITVGNNGFIVGANPKTLP</sequence>
<organism evidence="1 2">
    <name type="scientific">Sporosarcina psychrophila</name>
    <name type="common">Bacillus psychrophilus</name>
    <dbReference type="NCBI Taxonomy" id="1476"/>
    <lineage>
        <taxon>Bacteria</taxon>
        <taxon>Bacillati</taxon>
        <taxon>Bacillota</taxon>
        <taxon>Bacilli</taxon>
        <taxon>Bacillales</taxon>
        <taxon>Caryophanaceae</taxon>
        <taxon>Sporosarcina</taxon>
    </lineage>
</organism>
<gene>
    <name evidence="1" type="ORF">ABIC55_001415</name>
</gene>
<reference evidence="1 2" key="1">
    <citation type="submission" date="2024-06" db="EMBL/GenBank/DDBJ databases">
        <title>Sorghum-associated microbial communities from plants grown in Nebraska, USA.</title>
        <authorList>
            <person name="Schachtman D."/>
        </authorList>
    </citation>
    <scope>NUCLEOTIDE SEQUENCE [LARGE SCALE GENOMIC DNA]</scope>
    <source>
        <strain evidence="1 2">1288</strain>
    </source>
</reference>
<dbReference type="EMBL" id="JBEPME010000001">
    <property type="protein sequence ID" value="MET3656331.1"/>
    <property type="molecule type" value="Genomic_DNA"/>
</dbReference>
<protein>
    <submittedName>
        <fullName evidence="1">Uncharacterized protein</fullName>
    </submittedName>
</protein>
<evidence type="ECO:0000313" key="2">
    <source>
        <dbReference type="Proteomes" id="UP001549104"/>
    </source>
</evidence>
<accession>A0ABV2K5J1</accession>
<dbReference type="Proteomes" id="UP001549104">
    <property type="component" value="Unassembled WGS sequence"/>
</dbReference>
<proteinExistence type="predicted"/>
<name>A0ABV2K5J1_SPOPS</name>
<dbReference type="RefSeq" id="WP_354312583.1">
    <property type="nucleotide sequence ID" value="NZ_JBEPME010000001.1"/>
</dbReference>
<evidence type="ECO:0000313" key="1">
    <source>
        <dbReference type="EMBL" id="MET3656331.1"/>
    </source>
</evidence>
<comment type="caution">
    <text evidence="1">The sequence shown here is derived from an EMBL/GenBank/DDBJ whole genome shotgun (WGS) entry which is preliminary data.</text>
</comment>
<keyword evidence="2" id="KW-1185">Reference proteome</keyword>